<accession>A0A348B5N4</accession>
<gene>
    <name evidence="2" type="ORF">GCM10007116_08230</name>
    <name evidence="1" type="ORF">HS1genome_1875</name>
</gene>
<protein>
    <submittedName>
        <fullName evidence="1">Uncharacterized protein</fullName>
    </submittedName>
</protein>
<organism evidence="1 3">
    <name type="scientific">Sulfodiicoccus acidiphilus</name>
    <dbReference type="NCBI Taxonomy" id="1670455"/>
    <lineage>
        <taxon>Archaea</taxon>
        <taxon>Thermoproteota</taxon>
        <taxon>Thermoprotei</taxon>
        <taxon>Sulfolobales</taxon>
        <taxon>Sulfolobaceae</taxon>
        <taxon>Sulfodiicoccus</taxon>
    </lineage>
</organism>
<dbReference type="Proteomes" id="UP000276741">
    <property type="component" value="Chromosome"/>
</dbReference>
<evidence type="ECO:0000313" key="1">
    <source>
        <dbReference type="EMBL" id="BBD73486.1"/>
    </source>
</evidence>
<proteinExistence type="predicted"/>
<dbReference type="Proteomes" id="UP000616143">
    <property type="component" value="Unassembled WGS sequence"/>
</dbReference>
<evidence type="ECO:0000313" key="3">
    <source>
        <dbReference type="Proteomes" id="UP000276741"/>
    </source>
</evidence>
<dbReference type="KEGG" id="sacd:HS1genome_1875"/>
<dbReference type="EMBL" id="AP018553">
    <property type="protein sequence ID" value="BBD73486.1"/>
    <property type="molecule type" value="Genomic_DNA"/>
</dbReference>
<reference evidence="2" key="1">
    <citation type="journal article" date="2014" name="Int. J. Syst. Evol. Microbiol.">
        <title>Complete genome sequence of Corynebacterium casei LMG S-19264T (=DSM 44701T), isolated from a smear-ripened cheese.</title>
        <authorList>
            <consortium name="US DOE Joint Genome Institute (JGI-PGF)"/>
            <person name="Walter F."/>
            <person name="Albersmeier A."/>
            <person name="Kalinowski J."/>
            <person name="Ruckert C."/>
        </authorList>
    </citation>
    <scope>NUCLEOTIDE SEQUENCE</scope>
    <source>
        <strain evidence="2">JCM 31740</strain>
    </source>
</reference>
<reference evidence="1" key="3">
    <citation type="journal article" date="2019" name="BMC Res. Notes">
        <title>Complete genome sequence of the Sulfodiicoccus acidiphilus strain HS-1T, the first crenarchaeon that lacks polB3, isolated from an acidic hot spring in Ohwaku-dani, Hakone, Japan.</title>
        <authorList>
            <person name="Sakai H.D."/>
            <person name="Kurosawa N."/>
        </authorList>
    </citation>
    <scope>NUCLEOTIDE SEQUENCE</scope>
    <source>
        <strain evidence="1">HS-1</strain>
    </source>
</reference>
<reference evidence="3" key="2">
    <citation type="submission" date="2018-04" db="EMBL/GenBank/DDBJ databases">
        <title>Complete genome sequence of Sulfodiicoccus acidiphilus strain HS-1.</title>
        <authorList>
            <person name="Sakai H.D."/>
            <person name="Kurosawa N."/>
        </authorList>
    </citation>
    <scope>NUCLEOTIDE SEQUENCE [LARGE SCALE GENOMIC DNA]</scope>
    <source>
        <strain evidence="3">HS-1</strain>
    </source>
</reference>
<sequence length="95" mass="10771">MELGTEPREERALPRFPLRHGRLPRTSQALQVLPVLEAPALPGPPGDLYRNLPEEDATAVKERMNFKSCRDVECDRRVVGEMSELASRREPSYGK</sequence>
<dbReference type="AlphaFoldDB" id="A0A348B5N4"/>
<evidence type="ECO:0000313" key="2">
    <source>
        <dbReference type="EMBL" id="GGT92806.1"/>
    </source>
</evidence>
<keyword evidence="3" id="KW-1185">Reference proteome</keyword>
<dbReference type="EMBL" id="BMQS01000006">
    <property type="protein sequence ID" value="GGT92806.1"/>
    <property type="molecule type" value="Genomic_DNA"/>
</dbReference>
<name>A0A348B5N4_9CREN</name>
<reference evidence="2" key="4">
    <citation type="submission" date="2020-09" db="EMBL/GenBank/DDBJ databases">
        <authorList>
            <person name="Sun Q."/>
            <person name="Ohkuma M."/>
        </authorList>
    </citation>
    <scope>NUCLEOTIDE SEQUENCE</scope>
    <source>
        <strain evidence="2">JCM 31740</strain>
    </source>
</reference>